<reference evidence="1" key="1">
    <citation type="submission" date="2014-09" db="EMBL/GenBank/DDBJ databases">
        <authorList>
            <person name="Magalhaes I.L.F."/>
            <person name="Oliveira U."/>
            <person name="Santos F.R."/>
            <person name="Vidigal T.H.D.A."/>
            <person name="Brescovit A.D."/>
            <person name="Santos A.J."/>
        </authorList>
    </citation>
    <scope>NUCLEOTIDE SEQUENCE</scope>
    <source>
        <tissue evidence="1">Shoot tissue taken approximately 20 cm above the soil surface</tissue>
    </source>
</reference>
<sequence>MLWNINTPKNNKVPHNMHEQIHKVDTNKDIANDNMKQLYEERSTISMLTVWI</sequence>
<evidence type="ECO:0000313" key="1">
    <source>
        <dbReference type="EMBL" id="JAD51247.1"/>
    </source>
</evidence>
<organism evidence="1">
    <name type="scientific">Arundo donax</name>
    <name type="common">Giant reed</name>
    <name type="synonym">Donax arundinaceus</name>
    <dbReference type="NCBI Taxonomy" id="35708"/>
    <lineage>
        <taxon>Eukaryota</taxon>
        <taxon>Viridiplantae</taxon>
        <taxon>Streptophyta</taxon>
        <taxon>Embryophyta</taxon>
        <taxon>Tracheophyta</taxon>
        <taxon>Spermatophyta</taxon>
        <taxon>Magnoliopsida</taxon>
        <taxon>Liliopsida</taxon>
        <taxon>Poales</taxon>
        <taxon>Poaceae</taxon>
        <taxon>PACMAD clade</taxon>
        <taxon>Arundinoideae</taxon>
        <taxon>Arundineae</taxon>
        <taxon>Arundo</taxon>
    </lineage>
</organism>
<reference evidence="1" key="2">
    <citation type="journal article" date="2015" name="Data Brief">
        <title>Shoot transcriptome of the giant reed, Arundo donax.</title>
        <authorList>
            <person name="Barrero R.A."/>
            <person name="Guerrero F.D."/>
            <person name="Moolhuijzen P."/>
            <person name="Goolsby J.A."/>
            <person name="Tidwell J."/>
            <person name="Bellgard S.E."/>
            <person name="Bellgard M.I."/>
        </authorList>
    </citation>
    <scope>NUCLEOTIDE SEQUENCE</scope>
    <source>
        <tissue evidence="1">Shoot tissue taken approximately 20 cm above the soil surface</tissue>
    </source>
</reference>
<name>A0A0A9AVY4_ARUDO</name>
<accession>A0A0A9AVY4</accession>
<dbReference type="EMBL" id="GBRH01246648">
    <property type="protein sequence ID" value="JAD51247.1"/>
    <property type="molecule type" value="Transcribed_RNA"/>
</dbReference>
<protein>
    <submittedName>
        <fullName evidence="1">Uncharacterized protein</fullName>
    </submittedName>
</protein>
<dbReference type="AlphaFoldDB" id="A0A0A9AVY4"/>
<proteinExistence type="predicted"/>